<protein>
    <recommendedName>
        <fullName evidence="3">HAMP domain-containing histidine kinase</fullName>
    </recommendedName>
</protein>
<keyword evidence="2" id="KW-1185">Reference proteome</keyword>
<dbReference type="Proteomes" id="UP001165069">
    <property type="component" value="Unassembled WGS sequence"/>
</dbReference>
<sequence>MQNLAASSLQHALVDSPAKRMLRDSVLLGAALTGAQTALVLWDESGVWYRDASHLMDDQLADLEFVMSLEAEACDLHPLQKQGLQILEALPLRDHRHRSIGTLWVLSSDPLLLAEAQRRGLMLLAEHIQTIARMDRCGEATRTPEEAPFVPGLVHELSSFVFGISASLDAFEARFGGMNGVARYGANIRKSLGRMNAFILELKDYGHPQPASRIVLEVEPLLWSAIEARRALAAEQRVSLQIQVEGPLPTIRADEAGLRSALVRVLDLALQQQEPGVGLVLRVRPGRHGDQEVVCGLLDVSREEFKAVDPDRLFEPFYFRVRGWGRLTLPGARQIFESHGGTLTAGPAPEGGLSLHFTLPSAEVSAPKHLRA</sequence>
<organism evidence="1 2">
    <name type="scientific">Geothrix limicola</name>
    <dbReference type="NCBI Taxonomy" id="2927978"/>
    <lineage>
        <taxon>Bacteria</taxon>
        <taxon>Pseudomonadati</taxon>
        <taxon>Acidobacteriota</taxon>
        <taxon>Holophagae</taxon>
        <taxon>Holophagales</taxon>
        <taxon>Holophagaceae</taxon>
        <taxon>Geothrix</taxon>
    </lineage>
</organism>
<reference evidence="1 2" key="1">
    <citation type="journal article" date="2023" name="Antonie Van Leeuwenhoek">
        <title>Mesoterricola silvestris gen. nov., sp. nov., Mesoterricola sediminis sp. nov., Geothrix oryzae sp. nov., Geothrix edaphica sp. nov., Geothrix rubra sp. nov., and Geothrix limicola sp. nov., six novel members of Acidobacteriota isolated from soils.</title>
        <authorList>
            <person name="Itoh H."/>
            <person name="Sugisawa Y."/>
            <person name="Mise K."/>
            <person name="Xu Z."/>
            <person name="Kuniyasu M."/>
            <person name="Ushijima N."/>
            <person name="Kawano K."/>
            <person name="Kobayashi E."/>
            <person name="Shiratori Y."/>
            <person name="Masuda Y."/>
            <person name="Senoo K."/>
        </authorList>
    </citation>
    <scope>NUCLEOTIDE SEQUENCE [LARGE SCALE GENOMIC DNA]</scope>
    <source>
        <strain evidence="1 2">Red804</strain>
    </source>
</reference>
<gene>
    <name evidence="1" type="ORF">GETHLI_35680</name>
</gene>
<evidence type="ECO:0000313" key="1">
    <source>
        <dbReference type="EMBL" id="GLH75065.1"/>
    </source>
</evidence>
<evidence type="ECO:0000313" key="2">
    <source>
        <dbReference type="Proteomes" id="UP001165069"/>
    </source>
</evidence>
<proteinExistence type="predicted"/>
<comment type="caution">
    <text evidence="1">The sequence shown here is derived from an EMBL/GenBank/DDBJ whole genome shotgun (WGS) entry which is preliminary data.</text>
</comment>
<dbReference type="Gene3D" id="3.30.565.10">
    <property type="entry name" value="Histidine kinase-like ATPase, C-terminal domain"/>
    <property type="match status" value="1"/>
</dbReference>
<accession>A0ABQ5QMC0</accession>
<name>A0ABQ5QMC0_9BACT</name>
<dbReference type="RefSeq" id="WP_285578072.1">
    <property type="nucleotide sequence ID" value="NZ_BSDE01000011.1"/>
</dbReference>
<dbReference type="InterPro" id="IPR036890">
    <property type="entry name" value="HATPase_C_sf"/>
</dbReference>
<evidence type="ECO:0008006" key="3">
    <source>
        <dbReference type="Google" id="ProtNLM"/>
    </source>
</evidence>
<dbReference type="EMBL" id="BSDE01000011">
    <property type="protein sequence ID" value="GLH75065.1"/>
    <property type="molecule type" value="Genomic_DNA"/>
</dbReference>
<dbReference type="SUPFAM" id="SSF55874">
    <property type="entry name" value="ATPase domain of HSP90 chaperone/DNA topoisomerase II/histidine kinase"/>
    <property type="match status" value="1"/>
</dbReference>